<proteinExistence type="predicted"/>
<dbReference type="PANTHER" id="PTHR45153">
    <property type="entry name" value="TETRATRICOPEPTIDE REPEAT PROTEIN 16"/>
    <property type="match status" value="1"/>
</dbReference>
<feature type="non-terminal residue" evidence="1">
    <location>
        <position position="1"/>
    </location>
</feature>
<sequence>SGQLALCHQDIQRALELEPQHGSAQAMRQRLLRRGQEAKAEAVSKALCGDLRGALLKISFAIESDPSAAEFFTLRGTLLRRLKDFSAAHKDLARARELGAPGGPEAQEARRQLALTYNDCAVHCYTLGRFDEAVMLLGEALRDERREKGLYVNRG</sequence>
<dbReference type="OrthoDB" id="1926212at2759"/>
<organism evidence="1 2">
    <name type="scientific">Phoenicopterus ruber ruber</name>
    <dbReference type="NCBI Taxonomy" id="9218"/>
    <lineage>
        <taxon>Eukaryota</taxon>
        <taxon>Metazoa</taxon>
        <taxon>Chordata</taxon>
        <taxon>Craniata</taxon>
        <taxon>Vertebrata</taxon>
        <taxon>Euteleostomi</taxon>
        <taxon>Archelosauria</taxon>
        <taxon>Archosauria</taxon>
        <taxon>Dinosauria</taxon>
        <taxon>Saurischia</taxon>
        <taxon>Theropoda</taxon>
        <taxon>Coelurosauria</taxon>
        <taxon>Aves</taxon>
        <taxon>Neognathae</taxon>
        <taxon>Neoaves</taxon>
        <taxon>Mirandornithes</taxon>
        <taxon>Phoenicopteriformes</taxon>
        <taxon>Phoenicopteridae</taxon>
        <taxon>Phoenicopterus</taxon>
    </lineage>
</organism>
<dbReference type="EMBL" id="KK418172">
    <property type="protein sequence ID" value="KFQ85862.1"/>
    <property type="molecule type" value="Genomic_DNA"/>
</dbReference>
<keyword evidence="2" id="KW-1185">Reference proteome</keyword>
<accession>A0A091U731</accession>
<name>A0A091U731_PHORB</name>
<dbReference type="AlphaFoldDB" id="A0A091U731"/>
<evidence type="ECO:0000313" key="2">
    <source>
        <dbReference type="Proteomes" id="UP000053700"/>
    </source>
</evidence>
<reference evidence="1 2" key="1">
    <citation type="submission" date="2014-04" db="EMBL/GenBank/DDBJ databases">
        <title>Genome evolution of avian class.</title>
        <authorList>
            <person name="Zhang G."/>
            <person name="Li C."/>
        </authorList>
    </citation>
    <scope>NUCLEOTIDE SEQUENCE [LARGE SCALE GENOMIC DNA]</scope>
    <source>
        <strain evidence="1">BGI_N337</strain>
    </source>
</reference>
<dbReference type="Proteomes" id="UP000053700">
    <property type="component" value="Unassembled WGS sequence"/>
</dbReference>
<dbReference type="Gene3D" id="1.25.40.10">
    <property type="entry name" value="Tetratricopeptide repeat domain"/>
    <property type="match status" value="1"/>
</dbReference>
<dbReference type="InterPro" id="IPR011990">
    <property type="entry name" value="TPR-like_helical_dom_sf"/>
</dbReference>
<dbReference type="PANTHER" id="PTHR45153:SF1">
    <property type="entry name" value="TETRATRICOPEPTIDE REPEAT PROTEIN 16"/>
    <property type="match status" value="1"/>
</dbReference>
<gene>
    <name evidence="1" type="ORF">N337_08208</name>
</gene>
<evidence type="ECO:0000313" key="1">
    <source>
        <dbReference type="EMBL" id="KFQ85862.1"/>
    </source>
</evidence>
<feature type="non-terminal residue" evidence="1">
    <location>
        <position position="155"/>
    </location>
</feature>
<protein>
    <submittedName>
        <fullName evidence="1">Tetratricopeptide repeat protein 16</fullName>
    </submittedName>
</protein>
<dbReference type="SUPFAM" id="SSF48452">
    <property type="entry name" value="TPR-like"/>
    <property type="match status" value="1"/>
</dbReference>